<dbReference type="Gene3D" id="3.40.50.2300">
    <property type="match status" value="2"/>
</dbReference>
<feature type="signal peptide" evidence="3">
    <location>
        <begin position="1"/>
        <end position="19"/>
    </location>
</feature>
<evidence type="ECO:0000256" key="1">
    <source>
        <dbReference type="ARBA" id="ARBA00010062"/>
    </source>
</evidence>
<dbReference type="PROSITE" id="PS51257">
    <property type="entry name" value="PROKAR_LIPOPROTEIN"/>
    <property type="match status" value="1"/>
</dbReference>
<proteinExistence type="inferred from homology"/>
<keyword evidence="2 3" id="KW-0732">Signal</keyword>
<dbReference type="PANTHER" id="PTHR30483:SF37">
    <property type="entry name" value="ABC TRANSPORTER SUBSTRATE-BINDING PROTEIN"/>
    <property type="match status" value="1"/>
</dbReference>
<evidence type="ECO:0000256" key="3">
    <source>
        <dbReference type="SAM" id="SignalP"/>
    </source>
</evidence>
<dbReference type="EMBL" id="BAAAQK010000017">
    <property type="protein sequence ID" value="GAA1859473.1"/>
    <property type="molecule type" value="Genomic_DNA"/>
</dbReference>
<protein>
    <recommendedName>
        <fullName evidence="4">Leucine-binding protein domain-containing protein</fullName>
    </recommendedName>
</protein>
<accession>A0ABN2NB83</accession>
<organism evidence="5 6">
    <name type="scientific">Pseudonocardia ailaonensis</name>
    <dbReference type="NCBI Taxonomy" id="367279"/>
    <lineage>
        <taxon>Bacteria</taxon>
        <taxon>Bacillati</taxon>
        <taxon>Actinomycetota</taxon>
        <taxon>Actinomycetes</taxon>
        <taxon>Pseudonocardiales</taxon>
        <taxon>Pseudonocardiaceae</taxon>
        <taxon>Pseudonocardia</taxon>
    </lineage>
</organism>
<gene>
    <name evidence="5" type="ORF">GCM10009836_44620</name>
</gene>
<dbReference type="InterPro" id="IPR028082">
    <property type="entry name" value="Peripla_BP_I"/>
</dbReference>
<feature type="domain" description="Leucine-binding protein" evidence="4">
    <location>
        <begin position="36"/>
        <end position="383"/>
    </location>
</feature>
<comment type="caution">
    <text evidence="5">The sequence shown here is derived from an EMBL/GenBank/DDBJ whole genome shotgun (WGS) entry which is preliminary data.</text>
</comment>
<comment type="similarity">
    <text evidence="1">Belongs to the leucine-binding protein family.</text>
</comment>
<evidence type="ECO:0000259" key="4">
    <source>
        <dbReference type="Pfam" id="PF13458"/>
    </source>
</evidence>
<sequence>MHRRILTSLTVLVSLTVLSACGGGGGGSTSGATTEPLRIGVLVNKAGTLAQSSAEYQAGYEVAAAAAAGALGGRRVELVTAEEDGTPAGTAAAATQLVQQRGVRLITGVVSSAQALAVGPVVTRLGALFVDTSAQGNQLTGSACQAGYFRAVANAAIYSKIVGAAVSASPAKTWSLVVADYAFGNDMAEGVSKAVAEAGGTVNQIIRTPVGNSDFGSAISQLAAKRSDGLFTALPGADSSTFLKQADQFGFLPTYKQIVGDVLLTNLSAGDFANIAPKLQANTVEVSSGYYPQEVSTPANTDYLRRFAEARPGQDINETAKKANNGWNAVQVIVSGVAAARSDDPLAVRKALGGLTIELPLGTAKMRAEDHQLLVPGAIGKIVQENGKWRLAQARAIPADQLVPPVEGCNLG</sequence>
<dbReference type="InterPro" id="IPR028081">
    <property type="entry name" value="Leu-bd"/>
</dbReference>
<feature type="chain" id="PRO_5047003162" description="Leucine-binding protein domain-containing protein" evidence="3">
    <location>
        <begin position="20"/>
        <end position="412"/>
    </location>
</feature>
<evidence type="ECO:0000313" key="5">
    <source>
        <dbReference type="EMBL" id="GAA1859473.1"/>
    </source>
</evidence>
<evidence type="ECO:0000313" key="6">
    <source>
        <dbReference type="Proteomes" id="UP001500449"/>
    </source>
</evidence>
<dbReference type="SUPFAM" id="SSF53822">
    <property type="entry name" value="Periplasmic binding protein-like I"/>
    <property type="match status" value="1"/>
</dbReference>
<dbReference type="RefSeq" id="WP_344420298.1">
    <property type="nucleotide sequence ID" value="NZ_BAAAQK010000017.1"/>
</dbReference>
<evidence type="ECO:0000256" key="2">
    <source>
        <dbReference type="ARBA" id="ARBA00022729"/>
    </source>
</evidence>
<dbReference type="InterPro" id="IPR051010">
    <property type="entry name" value="BCAA_transport"/>
</dbReference>
<keyword evidence="6" id="KW-1185">Reference proteome</keyword>
<dbReference type="PANTHER" id="PTHR30483">
    <property type="entry name" value="LEUCINE-SPECIFIC-BINDING PROTEIN"/>
    <property type="match status" value="1"/>
</dbReference>
<dbReference type="Pfam" id="PF13458">
    <property type="entry name" value="Peripla_BP_6"/>
    <property type="match status" value="1"/>
</dbReference>
<name>A0ABN2NB83_9PSEU</name>
<reference evidence="5 6" key="1">
    <citation type="journal article" date="2019" name="Int. J. Syst. Evol. Microbiol.">
        <title>The Global Catalogue of Microorganisms (GCM) 10K type strain sequencing project: providing services to taxonomists for standard genome sequencing and annotation.</title>
        <authorList>
            <consortium name="The Broad Institute Genomics Platform"/>
            <consortium name="The Broad Institute Genome Sequencing Center for Infectious Disease"/>
            <person name="Wu L."/>
            <person name="Ma J."/>
        </authorList>
    </citation>
    <scope>NUCLEOTIDE SEQUENCE [LARGE SCALE GENOMIC DNA]</scope>
    <source>
        <strain evidence="5 6">JCM 16009</strain>
    </source>
</reference>
<dbReference type="Proteomes" id="UP001500449">
    <property type="component" value="Unassembled WGS sequence"/>
</dbReference>